<dbReference type="SUPFAM" id="SSF46785">
    <property type="entry name" value="Winged helix' DNA-binding domain"/>
    <property type="match status" value="1"/>
</dbReference>
<reference evidence="5" key="1">
    <citation type="journal article" date="2020" name="Nat. Chem.">
        <title>Acyltransferase that catalyses the condensation of polyketide and peptide moieties of goadvionin hybrid lipopeptides.</title>
        <authorList>
            <person name="Kozakai R."/>
            <person name="Ono T."/>
            <person name="Hoshino S."/>
            <person name="Takahashi H."/>
            <person name="Katsuyama Y."/>
            <person name="Sugai Y."/>
            <person name="Ozaki T."/>
            <person name="Teramoto K."/>
            <person name="Teramoto K."/>
            <person name="Tanaka K."/>
            <person name="Abe I."/>
            <person name="Asamizu S."/>
            <person name="Onaka H."/>
        </authorList>
    </citation>
    <scope>NUCLEOTIDE SEQUENCE</scope>
    <source>
        <strain evidence="5">TP-A0584</strain>
    </source>
</reference>
<dbReference type="SMART" id="SM00345">
    <property type="entry name" value="HTH_GNTR"/>
    <property type="match status" value="1"/>
</dbReference>
<dbReference type="InterPro" id="IPR036388">
    <property type="entry name" value="WH-like_DNA-bd_sf"/>
</dbReference>
<dbReference type="PANTHER" id="PTHR44846:SF1">
    <property type="entry name" value="MANNOSYL-D-GLYCERATE TRANSPORT_METABOLISM SYSTEM REPRESSOR MNGR-RELATED"/>
    <property type="match status" value="1"/>
</dbReference>
<sequence length="223" mass="23277">MSTLTETPAERIAGDLALAIHQRLIRPGERLPSQSKLMTSYGVAMGTASAALGKLAAAGLIRTVPGSGTFAVRPNPFEPNPVLDVLAAASLCRTLAARSFGPGSAPVLEIQVGGDVDTSGDREGPLTRLVDVSVLEGLDRHVLQWMSEALLAAARRLVADGPCEGDTHVIATARALLHDGGRRPENQPGIALHGGPTPVDEDVVLRIWPERAAPATDPNSPPF</sequence>
<name>A0A6S4QKD8_9ACTN</name>
<proteinExistence type="predicted"/>
<dbReference type="Gene3D" id="1.10.10.10">
    <property type="entry name" value="Winged helix-like DNA-binding domain superfamily/Winged helix DNA-binding domain"/>
    <property type="match status" value="1"/>
</dbReference>
<keyword evidence="3" id="KW-0804">Transcription</keyword>
<keyword evidence="2" id="KW-0238">DNA-binding</keyword>
<dbReference type="InterPro" id="IPR000524">
    <property type="entry name" value="Tscrpt_reg_HTH_GntR"/>
</dbReference>
<dbReference type="EMBL" id="LC481990">
    <property type="protein sequence ID" value="BBK08015.1"/>
    <property type="molecule type" value="Genomic_DNA"/>
</dbReference>
<dbReference type="Pfam" id="PF00392">
    <property type="entry name" value="GntR"/>
    <property type="match status" value="1"/>
</dbReference>
<protein>
    <submittedName>
        <fullName evidence="5">Bacterial regulatory protein</fullName>
    </submittedName>
</protein>
<accession>A0A6S4QKD8</accession>
<evidence type="ECO:0000313" key="5">
    <source>
        <dbReference type="EMBL" id="BBK08015.1"/>
    </source>
</evidence>
<evidence type="ECO:0000256" key="3">
    <source>
        <dbReference type="ARBA" id="ARBA00023163"/>
    </source>
</evidence>
<evidence type="ECO:0000256" key="1">
    <source>
        <dbReference type="ARBA" id="ARBA00023015"/>
    </source>
</evidence>
<dbReference type="PROSITE" id="PS50949">
    <property type="entry name" value="HTH_GNTR"/>
    <property type="match status" value="1"/>
</dbReference>
<dbReference type="PANTHER" id="PTHR44846">
    <property type="entry name" value="MANNOSYL-D-GLYCERATE TRANSPORT/METABOLISM SYSTEM REPRESSOR MNGR-RELATED"/>
    <property type="match status" value="1"/>
</dbReference>
<dbReference type="InterPro" id="IPR036390">
    <property type="entry name" value="WH_DNA-bd_sf"/>
</dbReference>
<dbReference type="InterPro" id="IPR050679">
    <property type="entry name" value="Bact_HTH_transcr_reg"/>
</dbReference>
<feature type="domain" description="HTH gntR-type" evidence="4">
    <location>
        <begin position="6"/>
        <end position="74"/>
    </location>
</feature>
<keyword evidence="1" id="KW-0805">Transcription regulation</keyword>
<evidence type="ECO:0000256" key="2">
    <source>
        <dbReference type="ARBA" id="ARBA00023125"/>
    </source>
</evidence>
<evidence type="ECO:0000259" key="4">
    <source>
        <dbReference type="PROSITE" id="PS50949"/>
    </source>
</evidence>
<dbReference type="GO" id="GO:0003700">
    <property type="term" value="F:DNA-binding transcription factor activity"/>
    <property type="evidence" value="ECO:0007669"/>
    <property type="project" value="InterPro"/>
</dbReference>
<dbReference type="GO" id="GO:0045892">
    <property type="term" value="P:negative regulation of DNA-templated transcription"/>
    <property type="evidence" value="ECO:0007669"/>
    <property type="project" value="TreeGrafter"/>
</dbReference>
<dbReference type="GO" id="GO:0003677">
    <property type="term" value="F:DNA binding"/>
    <property type="evidence" value="ECO:0007669"/>
    <property type="project" value="UniProtKB-KW"/>
</dbReference>
<gene>
    <name evidence="5" type="primary">orfRZ</name>
</gene>
<organism evidence="5">
    <name type="scientific">Streptomyces sp. TP-A0584</name>
    <dbReference type="NCBI Taxonomy" id="314563"/>
    <lineage>
        <taxon>Bacteria</taxon>
        <taxon>Bacillati</taxon>
        <taxon>Actinomycetota</taxon>
        <taxon>Actinomycetes</taxon>
        <taxon>Kitasatosporales</taxon>
        <taxon>Streptomycetaceae</taxon>
        <taxon>Streptomyces</taxon>
    </lineage>
</organism>
<dbReference type="AlphaFoldDB" id="A0A6S4QKD8"/>